<dbReference type="PANTHER" id="PTHR14965:SF1">
    <property type="entry name" value="APOPTOSIS FACILITATOR BCL-2-LIKE PROTEIN 14"/>
    <property type="match status" value="1"/>
</dbReference>
<feature type="compositionally biased region" description="Basic residues" evidence="3">
    <location>
        <begin position="50"/>
        <end position="60"/>
    </location>
</feature>
<dbReference type="GO" id="GO:2001236">
    <property type="term" value="P:regulation of extrinsic apoptotic signaling pathway"/>
    <property type="evidence" value="ECO:0007669"/>
    <property type="project" value="TreeGrafter"/>
</dbReference>
<dbReference type="Proteomes" id="UP001046870">
    <property type="component" value="Chromosome 25"/>
</dbReference>
<sequence>MENGGVKSLAPGASEDSVEFRLLMAYAQRRRPQPTNGDATPPPPKPPAEKKKKKKKTSKLKKLFLGCIRPQKEDSETATDPDALGDGEALGILADRLSRIVESVDLGPGDIETDAPADDIQEIVDLLRKSGDELNEEFERNPALAQRFHRDFTYGLFERITTLFLERVPLSDNRSTKSSQEGNIALACEVTRRLTAVDAHPMNMVMGFGARYLQEHFSTWVQQRGGWEKAMASGEDVEDL</sequence>
<organism evidence="4 5">
    <name type="scientific">Megalops atlanticus</name>
    <name type="common">Tarpon</name>
    <name type="synonym">Clupea gigantea</name>
    <dbReference type="NCBI Taxonomy" id="7932"/>
    <lineage>
        <taxon>Eukaryota</taxon>
        <taxon>Metazoa</taxon>
        <taxon>Chordata</taxon>
        <taxon>Craniata</taxon>
        <taxon>Vertebrata</taxon>
        <taxon>Euteleostomi</taxon>
        <taxon>Actinopterygii</taxon>
        <taxon>Neopterygii</taxon>
        <taxon>Teleostei</taxon>
        <taxon>Elopiformes</taxon>
        <taxon>Megalopidae</taxon>
        <taxon>Megalops</taxon>
    </lineage>
</organism>
<evidence type="ECO:0000256" key="2">
    <source>
        <dbReference type="ARBA" id="ARBA00022703"/>
    </source>
</evidence>
<dbReference type="InterPro" id="IPR036834">
    <property type="entry name" value="Bcl-2-like_sf"/>
</dbReference>
<evidence type="ECO:0000313" key="4">
    <source>
        <dbReference type="EMBL" id="KAG7454591.1"/>
    </source>
</evidence>
<gene>
    <name evidence="4" type="ORF">MATL_G00261380</name>
</gene>
<evidence type="ECO:0000313" key="5">
    <source>
        <dbReference type="Proteomes" id="UP001046870"/>
    </source>
</evidence>
<keyword evidence="5" id="KW-1185">Reference proteome</keyword>
<evidence type="ECO:0008006" key="6">
    <source>
        <dbReference type="Google" id="ProtNLM"/>
    </source>
</evidence>
<dbReference type="GO" id="GO:0006915">
    <property type="term" value="P:apoptotic process"/>
    <property type="evidence" value="ECO:0007669"/>
    <property type="project" value="UniProtKB-KW"/>
</dbReference>
<reference evidence="4" key="1">
    <citation type="submission" date="2021-01" db="EMBL/GenBank/DDBJ databases">
        <authorList>
            <person name="Zahm M."/>
            <person name="Roques C."/>
            <person name="Cabau C."/>
            <person name="Klopp C."/>
            <person name="Donnadieu C."/>
            <person name="Jouanno E."/>
            <person name="Lampietro C."/>
            <person name="Louis A."/>
            <person name="Herpin A."/>
            <person name="Echchiki A."/>
            <person name="Berthelot C."/>
            <person name="Parey E."/>
            <person name="Roest-Crollius H."/>
            <person name="Braasch I."/>
            <person name="Postlethwait J."/>
            <person name="Bobe J."/>
            <person name="Montfort J."/>
            <person name="Bouchez O."/>
            <person name="Begum T."/>
            <person name="Mejri S."/>
            <person name="Adams A."/>
            <person name="Chen W.-J."/>
            <person name="Guiguen Y."/>
        </authorList>
    </citation>
    <scope>NUCLEOTIDE SEQUENCE</scope>
    <source>
        <strain evidence="4">YG-15Mar2019-1</strain>
        <tissue evidence="4">Brain</tissue>
    </source>
</reference>
<proteinExistence type="predicted"/>
<dbReference type="EMBL" id="JAFDVH010000025">
    <property type="protein sequence ID" value="KAG7454591.1"/>
    <property type="molecule type" value="Genomic_DNA"/>
</dbReference>
<evidence type="ECO:0000256" key="3">
    <source>
        <dbReference type="SAM" id="MobiDB-lite"/>
    </source>
</evidence>
<dbReference type="AlphaFoldDB" id="A0A9D3SU44"/>
<dbReference type="PROSITE" id="PS50062">
    <property type="entry name" value="BCL2_FAMILY"/>
    <property type="match status" value="1"/>
</dbReference>
<accession>A0A9D3SU44</accession>
<dbReference type="PANTHER" id="PTHR14965">
    <property type="entry name" value="SI:CH73-248E21.1"/>
    <property type="match status" value="1"/>
</dbReference>
<evidence type="ECO:0000256" key="1">
    <source>
        <dbReference type="ARBA" id="ARBA00022553"/>
    </source>
</evidence>
<protein>
    <recommendedName>
        <fullName evidence="6">Apoptosis facilitator Bcl-2-like protein 14</fullName>
    </recommendedName>
</protein>
<dbReference type="Gene3D" id="1.10.437.10">
    <property type="entry name" value="Blc2-like"/>
    <property type="match status" value="1"/>
</dbReference>
<name>A0A9D3SU44_MEGAT</name>
<dbReference type="InterPro" id="IPR002475">
    <property type="entry name" value="Bcl2-like"/>
</dbReference>
<comment type="caution">
    <text evidence="4">The sequence shown here is derived from an EMBL/GenBank/DDBJ whole genome shotgun (WGS) entry which is preliminary data.</text>
</comment>
<keyword evidence="2" id="KW-0053">Apoptosis</keyword>
<dbReference type="SUPFAM" id="SSF56854">
    <property type="entry name" value="Bcl-2 inhibitors of programmed cell death"/>
    <property type="match status" value="1"/>
</dbReference>
<keyword evidence="1" id="KW-0597">Phosphoprotein</keyword>
<feature type="region of interest" description="Disordered" evidence="3">
    <location>
        <begin position="20"/>
        <end position="60"/>
    </location>
</feature>
<dbReference type="OrthoDB" id="9948726at2759"/>